<dbReference type="OrthoDB" id="8878063at2759"/>
<dbReference type="PROSITE" id="PS50278">
    <property type="entry name" value="PDGF_2"/>
    <property type="match status" value="1"/>
</dbReference>
<dbReference type="InterPro" id="IPR029034">
    <property type="entry name" value="Cystine-knot_cytokine"/>
</dbReference>
<evidence type="ECO:0000256" key="5">
    <source>
        <dbReference type="SAM" id="MobiDB-lite"/>
    </source>
</evidence>
<dbReference type="InterPro" id="IPR000072">
    <property type="entry name" value="PDGF/VEGF_dom"/>
</dbReference>
<evidence type="ECO:0000313" key="8">
    <source>
        <dbReference type="Proteomes" id="UP000076502"/>
    </source>
</evidence>
<comment type="similarity">
    <text evidence="1 4">Belongs to the PDGF/VEGF growth factor family.</text>
</comment>
<dbReference type="SUPFAM" id="SSF57501">
    <property type="entry name" value="Cystine-knot cytokines"/>
    <property type="match status" value="1"/>
</dbReference>
<dbReference type="SMART" id="SM00141">
    <property type="entry name" value="PDGF"/>
    <property type="match status" value="1"/>
</dbReference>
<reference evidence="7 8" key="1">
    <citation type="submission" date="2015-07" db="EMBL/GenBank/DDBJ databases">
        <title>The genome of Dufourea novaeangliae.</title>
        <authorList>
            <person name="Pan H."/>
            <person name="Kapheim K."/>
        </authorList>
    </citation>
    <scope>NUCLEOTIDE SEQUENCE [LARGE SCALE GENOMIC DNA]</scope>
    <source>
        <strain evidence="7">0120121106</strain>
        <tissue evidence="7">Whole body</tissue>
    </source>
</reference>
<dbReference type="PANTHER" id="PTHR11633:SF1">
    <property type="entry name" value="LD28763P"/>
    <property type="match status" value="1"/>
</dbReference>
<evidence type="ECO:0000256" key="4">
    <source>
        <dbReference type="RuleBase" id="RU003818"/>
    </source>
</evidence>
<evidence type="ECO:0000256" key="2">
    <source>
        <dbReference type="ARBA" id="ARBA00023030"/>
    </source>
</evidence>
<feature type="non-terminal residue" evidence="7">
    <location>
        <position position="1"/>
    </location>
</feature>
<feature type="compositionally biased region" description="Basic and acidic residues" evidence="5">
    <location>
        <begin position="212"/>
        <end position="224"/>
    </location>
</feature>
<dbReference type="PANTHER" id="PTHR11633">
    <property type="entry name" value="PLATELET-DERIVED GROWTH FACTOR"/>
    <property type="match status" value="1"/>
</dbReference>
<proteinExistence type="inferred from homology"/>
<dbReference type="GO" id="GO:0005615">
    <property type="term" value="C:extracellular space"/>
    <property type="evidence" value="ECO:0007669"/>
    <property type="project" value="TreeGrafter"/>
</dbReference>
<feature type="domain" description="Platelet-derived growth factor (PDGF) family profile" evidence="6">
    <location>
        <begin position="29"/>
        <end position="108"/>
    </location>
</feature>
<evidence type="ECO:0000259" key="6">
    <source>
        <dbReference type="PROSITE" id="PS50278"/>
    </source>
</evidence>
<dbReference type="GO" id="GO:0008083">
    <property type="term" value="F:growth factor activity"/>
    <property type="evidence" value="ECO:0007669"/>
    <property type="project" value="UniProtKB-KW"/>
</dbReference>
<dbReference type="AlphaFoldDB" id="A0A154NZG5"/>
<dbReference type="GO" id="GO:0008284">
    <property type="term" value="P:positive regulation of cell population proliferation"/>
    <property type="evidence" value="ECO:0007669"/>
    <property type="project" value="TreeGrafter"/>
</dbReference>
<dbReference type="GO" id="GO:0051781">
    <property type="term" value="P:positive regulation of cell division"/>
    <property type="evidence" value="ECO:0007669"/>
    <property type="project" value="UniProtKB-KW"/>
</dbReference>
<dbReference type="EMBL" id="KQ434778">
    <property type="protein sequence ID" value="KZC04388.1"/>
    <property type="molecule type" value="Genomic_DNA"/>
</dbReference>
<evidence type="ECO:0000256" key="1">
    <source>
        <dbReference type="ARBA" id="ARBA00006686"/>
    </source>
</evidence>
<evidence type="ECO:0000256" key="3">
    <source>
        <dbReference type="ARBA" id="ARBA00023246"/>
    </source>
</evidence>
<accession>A0A154NZG5</accession>
<sequence>LLSGRIGDTEERSNAERPIPAKCMPELQPVSLKLENDPSTIYYPSCTRVKRCGGCCSHALLSCQPVASEFRNFEVLVVSVETDGLSYKSKQIVPLEEHTKCACDCRIKAEHCNVKQTYLKEECRCACKNVDEAEKCIRNNDTKTWDPERCTCLCRDEQECSTGYYFDQNTCRCRQVPLSRTWFAPTKGADYRFGQTEKPENVPPVIVSLDAADPRRKPKDDPEY</sequence>
<dbReference type="Proteomes" id="UP000076502">
    <property type="component" value="Unassembled WGS sequence"/>
</dbReference>
<organism evidence="7 8">
    <name type="scientific">Dufourea novaeangliae</name>
    <name type="common">Sweat bee</name>
    <dbReference type="NCBI Taxonomy" id="178035"/>
    <lineage>
        <taxon>Eukaryota</taxon>
        <taxon>Metazoa</taxon>
        <taxon>Ecdysozoa</taxon>
        <taxon>Arthropoda</taxon>
        <taxon>Hexapoda</taxon>
        <taxon>Insecta</taxon>
        <taxon>Pterygota</taxon>
        <taxon>Neoptera</taxon>
        <taxon>Endopterygota</taxon>
        <taxon>Hymenoptera</taxon>
        <taxon>Apocrita</taxon>
        <taxon>Aculeata</taxon>
        <taxon>Apoidea</taxon>
        <taxon>Anthophila</taxon>
        <taxon>Halictidae</taxon>
        <taxon>Rophitinae</taxon>
        <taxon>Dufourea</taxon>
    </lineage>
</organism>
<dbReference type="GO" id="GO:0070851">
    <property type="term" value="F:growth factor receptor binding"/>
    <property type="evidence" value="ECO:0007669"/>
    <property type="project" value="TreeGrafter"/>
</dbReference>
<name>A0A154NZG5_DUFNO</name>
<gene>
    <name evidence="7" type="ORF">WN55_02750</name>
</gene>
<keyword evidence="2 4" id="KW-0339">Growth factor</keyword>
<dbReference type="Pfam" id="PF00341">
    <property type="entry name" value="PDGF"/>
    <property type="match status" value="1"/>
</dbReference>
<keyword evidence="8" id="KW-1185">Reference proteome</keyword>
<feature type="region of interest" description="Disordered" evidence="5">
    <location>
        <begin position="195"/>
        <end position="224"/>
    </location>
</feature>
<protein>
    <submittedName>
        <fullName evidence="7">Vascular endothelial growth factor B</fullName>
    </submittedName>
</protein>
<keyword evidence="3" id="KW-0497">Mitogen</keyword>
<dbReference type="GO" id="GO:0016020">
    <property type="term" value="C:membrane"/>
    <property type="evidence" value="ECO:0007669"/>
    <property type="project" value="InterPro"/>
</dbReference>
<evidence type="ECO:0000313" key="7">
    <source>
        <dbReference type="EMBL" id="KZC04388.1"/>
    </source>
</evidence>
<dbReference type="STRING" id="178035.A0A154NZG5"/>
<dbReference type="Gene3D" id="2.10.90.10">
    <property type="entry name" value="Cystine-knot cytokines"/>
    <property type="match status" value="1"/>
</dbReference>